<evidence type="ECO:0000256" key="1">
    <source>
        <dbReference type="ARBA" id="ARBA00007613"/>
    </source>
</evidence>
<gene>
    <name evidence="3" type="ORF">OD750_003715</name>
</gene>
<accession>A0A9X3YGJ1</accession>
<evidence type="ECO:0000313" key="4">
    <source>
        <dbReference type="Proteomes" id="UP001139971"/>
    </source>
</evidence>
<dbReference type="PANTHER" id="PTHR30203:SF24">
    <property type="entry name" value="BLR4935 PROTEIN"/>
    <property type="match status" value="1"/>
</dbReference>
<proteinExistence type="inferred from homology"/>
<feature type="signal peptide" evidence="2">
    <location>
        <begin position="1"/>
        <end position="24"/>
    </location>
</feature>
<dbReference type="AlphaFoldDB" id="A0A9X3YGJ1"/>
<dbReference type="SUPFAM" id="SSF56954">
    <property type="entry name" value="Outer membrane efflux proteins (OEP)"/>
    <property type="match status" value="1"/>
</dbReference>
<dbReference type="RefSeq" id="WP_263542863.1">
    <property type="nucleotide sequence ID" value="NZ_JAOVZO020000003.1"/>
</dbReference>
<keyword evidence="2" id="KW-0732">Signal</keyword>
<dbReference type="PANTHER" id="PTHR30203">
    <property type="entry name" value="OUTER MEMBRANE CATION EFFLUX PROTEIN"/>
    <property type="match status" value="1"/>
</dbReference>
<dbReference type="InterPro" id="IPR010131">
    <property type="entry name" value="MdtP/NodT-like"/>
</dbReference>
<keyword evidence="4" id="KW-1185">Reference proteome</keyword>
<dbReference type="Proteomes" id="UP001139971">
    <property type="component" value="Unassembled WGS sequence"/>
</dbReference>
<sequence length="420" mass="45779">MIRFRFGGVALVAFLAAAPFAASAQDALPLREALARTLRSNPDLAAYQYVLKAQDGRIDQAGLKPNPTLSASLENVLGTGQVKSFDNAELTLSLSQLIELSGLRGKRVAVARGERAALEVDGHIRRLDVVADTARRFVMLASQQEQHRLTHQAVELAEKTAAAVDRRIKAAKSPLAEQERAAVALERARNDDAHVEHEILTARYALAAAWGASEPDFERASADLYDLATVGSYDELVAGLAATPDLERYLAEARLRESEVTLALASAKPGIEVGVGLRRLQGSRDTALTFSLAMPLPVYNRNQGLVAEAQAKKSGAEAGREAALVKARTSLFGYYRELVDRRREVEALAQRALPSAESALKNTEYAYERGRYGYLEFVDAQRELLSVRRSLIDAATQYHLTLIEIERLTGTGLADARMTP</sequence>
<dbReference type="Pfam" id="PF02321">
    <property type="entry name" value="OEP"/>
    <property type="match status" value="2"/>
</dbReference>
<feature type="chain" id="PRO_5041000238" evidence="2">
    <location>
        <begin position="25"/>
        <end position="420"/>
    </location>
</feature>
<evidence type="ECO:0000256" key="2">
    <source>
        <dbReference type="SAM" id="SignalP"/>
    </source>
</evidence>
<evidence type="ECO:0000313" key="3">
    <source>
        <dbReference type="EMBL" id="MDC8011647.1"/>
    </source>
</evidence>
<dbReference type="GO" id="GO:0015562">
    <property type="term" value="F:efflux transmembrane transporter activity"/>
    <property type="evidence" value="ECO:0007669"/>
    <property type="project" value="InterPro"/>
</dbReference>
<dbReference type="InterPro" id="IPR003423">
    <property type="entry name" value="OMP_efflux"/>
</dbReference>
<dbReference type="EMBL" id="JAOVZO020000003">
    <property type="protein sequence ID" value="MDC8011647.1"/>
    <property type="molecule type" value="Genomic_DNA"/>
</dbReference>
<protein>
    <submittedName>
        <fullName evidence="3">TolC family protein</fullName>
    </submittedName>
</protein>
<name>A0A9X3YGJ1_9GAMM</name>
<reference evidence="3" key="1">
    <citation type="submission" date="2023-02" db="EMBL/GenBank/DDBJ databases">
        <title>Tahibacter soli sp. nov. isolated from soil.</title>
        <authorList>
            <person name="Baek J.H."/>
            <person name="Lee J.K."/>
            <person name="Choi D.G."/>
            <person name="Jeon C.O."/>
        </authorList>
    </citation>
    <scope>NUCLEOTIDE SEQUENCE</scope>
    <source>
        <strain evidence="3">BL</strain>
    </source>
</reference>
<dbReference type="Gene3D" id="1.20.1600.10">
    <property type="entry name" value="Outer membrane efflux proteins (OEP)"/>
    <property type="match status" value="1"/>
</dbReference>
<comment type="caution">
    <text evidence="3">The sequence shown here is derived from an EMBL/GenBank/DDBJ whole genome shotgun (WGS) entry which is preliminary data.</text>
</comment>
<comment type="similarity">
    <text evidence="1">Belongs to the outer membrane factor (OMF) (TC 1.B.17) family.</text>
</comment>
<organism evidence="3 4">
    <name type="scientific">Tahibacter soli</name>
    <dbReference type="NCBI Taxonomy" id="2983605"/>
    <lineage>
        <taxon>Bacteria</taxon>
        <taxon>Pseudomonadati</taxon>
        <taxon>Pseudomonadota</taxon>
        <taxon>Gammaproteobacteria</taxon>
        <taxon>Lysobacterales</taxon>
        <taxon>Rhodanobacteraceae</taxon>
        <taxon>Tahibacter</taxon>
    </lineage>
</organism>